<comment type="caution">
    <text evidence="2">The sequence shown here is derived from an EMBL/GenBank/DDBJ whole genome shotgun (WGS) entry which is preliminary data.</text>
</comment>
<dbReference type="AlphaFoldDB" id="A0AAV5I5S4"/>
<organism evidence="2 3">
    <name type="scientific">Rubroshorea leprosula</name>
    <dbReference type="NCBI Taxonomy" id="152421"/>
    <lineage>
        <taxon>Eukaryota</taxon>
        <taxon>Viridiplantae</taxon>
        <taxon>Streptophyta</taxon>
        <taxon>Embryophyta</taxon>
        <taxon>Tracheophyta</taxon>
        <taxon>Spermatophyta</taxon>
        <taxon>Magnoliopsida</taxon>
        <taxon>eudicotyledons</taxon>
        <taxon>Gunneridae</taxon>
        <taxon>Pentapetalae</taxon>
        <taxon>rosids</taxon>
        <taxon>malvids</taxon>
        <taxon>Malvales</taxon>
        <taxon>Dipterocarpaceae</taxon>
        <taxon>Rubroshorea</taxon>
    </lineage>
</organism>
<accession>A0AAV5I5S4</accession>
<proteinExistence type="predicted"/>
<evidence type="ECO:0000313" key="2">
    <source>
        <dbReference type="EMBL" id="GKU96487.1"/>
    </source>
</evidence>
<dbReference type="EMBL" id="BPVZ01000010">
    <property type="protein sequence ID" value="GKU96487.1"/>
    <property type="molecule type" value="Genomic_DNA"/>
</dbReference>
<sequence length="57" mass="6222">MIKFRALCIRGTRSRVHGVCHVPRFGFWGVTLDLLTALMTIMSSSSSSSRSISGHVA</sequence>
<evidence type="ECO:0000256" key="1">
    <source>
        <dbReference type="SAM" id="Phobius"/>
    </source>
</evidence>
<keyword evidence="1" id="KW-0812">Transmembrane</keyword>
<reference evidence="2 3" key="1">
    <citation type="journal article" date="2021" name="Commun. Biol.">
        <title>The genome of Shorea leprosula (Dipterocarpaceae) highlights the ecological relevance of drought in aseasonal tropical rainforests.</title>
        <authorList>
            <person name="Ng K.K.S."/>
            <person name="Kobayashi M.J."/>
            <person name="Fawcett J.A."/>
            <person name="Hatakeyama M."/>
            <person name="Paape T."/>
            <person name="Ng C.H."/>
            <person name="Ang C.C."/>
            <person name="Tnah L.H."/>
            <person name="Lee C.T."/>
            <person name="Nishiyama T."/>
            <person name="Sese J."/>
            <person name="O'Brien M.J."/>
            <person name="Copetti D."/>
            <person name="Mohd Noor M.I."/>
            <person name="Ong R.C."/>
            <person name="Putra M."/>
            <person name="Sireger I.Z."/>
            <person name="Indrioko S."/>
            <person name="Kosugi Y."/>
            <person name="Izuno A."/>
            <person name="Isagi Y."/>
            <person name="Lee S.L."/>
            <person name="Shimizu K.K."/>
        </authorList>
    </citation>
    <scope>NUCLEOTIDE SEQUENCE [LARGE SCALE GENOMIC DNA]</scope>
    <source>
        <strain evidence="2">214</strain>
    </source>
</reference>
<name>A0AAV5I5S4_9ROSI</name>
<gene>
    <name evidence="2" type="ORF">SLEP1_g9717</name>
</gene>
<keyword evidence="3" id="KW-1185">Reference proteome</keyword>
<keyword evidence="1" id="KW-1133">Transmembrane helix</keyword>
<dbReference type="Proteomes" id="UP001054252">
    <property type="component" value="Unassembled WGS sequence"/>
</dbReference>
<protein>
    <submittedName>
        <fullName evidence="2">Uncharacterized protein</fullName>
    </submittedName>
</protein>
<feature type="transmembrane region" description="Helical" evidence="1">
    <location>
        <begin position="25"/>
        <end position="42"/>
    </location>
</feature>
<keyword evidence="1" id="KW-0472">Membrane</keyword>
<evidence type="ECO:0000313" key="3">
    <source>
        <dbReference type="Proteomes" id="UP001054252"/>
    </source>
</evidence>